<sequence length="115" mass="12976">MAKSKYGASKEALEQIKDNWDDKTCLIPLTGSMYVPGKIKDIDNVIVDIGTGYYIEEDRASAKDYFKRKVDFVSEQMDKIEILGYEKSQIRDAICEVMAVKIQQLKASMPAEGQS</sequence>
<dbReference type="GO" id="GO:1990113">
    <property type="term" value="P:RNA polymerase I assembly"/>
    <property type="evidence" value="ECO:0007669"/>
    <property type="project" value="TreeGrafter"/>
</dbReference>
<dbReference type="PANTHER" id="PTHR12674">
    <property type="entry name" value="PREFOLDIN SUBUNIT 5"/>
    <property type="match status" value="1"/>
</dbReference>
<dbReference type="GO" id="GO:0006457">
    <property type="term" value="P:protein folding"/>
    <property type="evidence" value="ECO:0007669"/>
    <property type="project" value="InterPro"/>
</dbReference>
<dbReference type="OrthoDB" id="10267474at2759"/>
<dbReference type="InterPro" id="IPR011599">
    <property type="entry name" value="PFD_alpha_archaea"/>
</dbReference>
<dbReference type="GO" id="GO:1990114">
    <property type="term" value="P:RNA polymerase II core complex assembly"/>
    <property type="evidence" value="ECO:0007669"/>
    <property type="project" value="TreeGrafter"/>
</dbReference>
<dbReference type="Pfam" id="PF02996">
    <property type="entry name" value="Prefoldin"/>
    <property type="match status" value="1"/>
</dbReference>
<name>A0A1J1I0K2_9DIPT</name>
<dbReference type="EMBL" id="CVRI01000026">
    <property type="protein sequence ID" value="CRK92358.1"/>
    <property type="molecule type" value="Genomic_DNA"/>
</dbReference>
<evidence type="ECO:0000256" key="1">
    <source>
        <dbReference type="ARBA" id="ARBA00010048"/>
    </source>
</evidence>
<dbReference type="GO" id="GO:1990115">
    <property type="term" value="P:RNA polymerase III assembly"/>
    <property type="evidence" value="ECO:0007669"/>
    <property type="project" value="TreeGrafter"/>
</dbReference>
<reference evidence="2 3" key="1">
    <citation type="submission" date="2015-04" db="EMBL/GenBank/DDBJ databases">
        <authorList>
            <person name="Syromyatnikov M.Y."/>
            <person name="Popov V.N."/>
        </authorList>
    </citation>
    <scope>NUCLEOTIDE SEQUENCE [LARGE SCALE GENOMIC DNA]</scope>
</reference>
<evidence type="ECO:0000313" key="2">
    <source>
        <dbReference type="EMBL" id="CRK92358.1"/>
    </source>
</evidence>
<dbReference type="PANTHER" id="PTHR12674:SF2">
    <property type="entry name" value="PREFOLDIN SUBUNIT 5"/>
    <property type="match status" value="1"/>
</dbReference>
<dbReference type="GO" id="GO:0051082">
    <property type="term" value="F:unfolded protein binding"/>
    <property type="evidence" value="ECO:0007669"/>
    <property type="project" value="InterPro"/>
</dbReference>
<dbReference type="SUPFAM" id="SSF46579">
    <property type="entry name" value="Prefoldin"/>
    <property type="match status" value="1"/>
</dbReference>
<dbReference type="Gene3D" id="1.10.287.370">
    <property type="match status" value="1"/>
</dbReference>
<protein>
    <submittedName>
        <fullName evidence="2">CLUMA_CG005933, isoform A</fullName>
    </submittedName>
</protein>
<dbReference type="InterPro" id="IPR004127">
    <property type="entry name" value="Prefoldin_subunit_alpha"/>
</dbReference>
<dbReference type="NCBIfam" id="TIGR00293">
    <property type="entry name" value="prefoldin subunit alpha"/>
    <property type="match status" value="1"/>
</dbReference>
<evidence type="ECO:0000313" key="3">
    <source>
        <dbReference type="Proteomes" id="UP000183832"/>
    </source>
</evidence>
<accession>A0A1J1I0K2</accession>
<organism evidence="2 3">
    <name type="scientific">Clunio marinus</name>
    <dbReference type="NCBI Taxonomy" id="568069"/>
    <lineage>
        <taxon>Eukaryota</taxon>
        <taxon>Metazoa</taxon>
        <taxon>Ecdysozoa</taxon>
        <taxon>Arthropoda</taxon>
        <taxon>Hexapoda</taxon>
        <taxon>Insecta</taxon>
        <taxon>Pterygota</taxon>
        <taxon>Neoptera</taxon>
        <taxon>Endopterygota</taxon>
        <taxon>Diptera</taxon>
        <taxon>Nematocera</taxon>
        <taxon>Chironomoidea</taxon>
        <taxon>Chironomidae</taxon>
        <taxon>Clunio</taxon>
    </lineage>
</organism>
<gene>
    <name evidence="2" type="ORF">CLUMA_CG005933</name>
</gene>
<dbReference type="Proteomes" id="UP000183832">
    <property type="component" value="Unassembled WGS sequence"/>
</dbReference>
<keyword evidence="3" id="KW-1185">Reference proteome</keyword>
<dbReference type="CDD" id="cd23157">
    <property type="entry name" value="Prefoldin_5"/>
    <property type="match status" value="1"/>
</dbReference>
<proteinExistence type="inferred from homology"/>
<comment type="similarity">
    <text evidence="1">Belongs to the prefoldin subunit alpha family.</text>
</comment>
<dbReference type="STRING" id="568069.A0A1J1I0K2"/>
<dbReference type="GO" id="GO:0005737">
    <property type="term" value="C:cytoplasm"/>
    <property type="evidence" value="ECO:0007669"/>
    <property type="project" value="TreeGrafter"/>
</dbReference>
<dbReference type="GO" id="GO:0016272">
    <property type="term" value="C:prefoldin complex"/>
    <property type="evidence" value="ECO:0007669"/>
    <property type="project" value="InterPro"/>
</dbReference>
<dbReference type="InterPro" id="IPR009053">
    <property type="entry name" value="Prefoldin"/>
</dbReference>
<dbReference type="AlphaFoldDB" id="A0A1J1I0K2"/>